<feature type="region of interest" description="Disordered" evidence="1">
    <location>
        <begin position="1"/>
        <end position="94"/>
    </location>
</feature>
<organism evidence="2 3">
    <name type="scientific">Coprinopsis cinerea (strain Okayama-7 / 130 / ATCC MYA-4618 / FGSC 9003)</name>
    <name type="common">Inky cap fungus</name>
    <name type="synonym">Hormographiella aspergillata</name>
    <dbReference type="NCBI Taxonomy" id="240176"/>
    <lineage>
        <taxon>Eukaryota</taxon>
        <taxon>Fungi</taxon>
        <taxon>Dikarya</taxon>
        <taxon>Basidiomycota</taxon>
        <taxon>Agaricomycotina</taxon>
        <taxon>Agaricomycetes</taxon>
        <taxon>Agaricomycetidae</taxon>
        <taxon>Agaricales</taxon>
        <taxon>Agaricineae</taxon>
        <taxon>Psathyrellaceae</taxon>
        <taxon>Coprinopsis</taxon>
    </lineage>
</organism>
<dbReference type="GeneID" id="9379662"/>
<feature type="compositionally biased region" description="Acidic residues" evidence="1">
    <location>
        <begin position="47"/>
        <end position="59"/>
    </location>
</feature>
<evidence type="ECO:0000313" key="3">
    <source>
        <dbReference type="Proteomes" id="UP000001861"/>
    </source>
</evidence>
<comment type="caution">
    <text evidence="2">The sequence shown here is derived from an EMBL/GenBank/DDBJ whole genome shotgun (WGS) entry which is preliminary data.</text>
</comment>
<feature type="compositionally biased region" description="Low complexity" evidence="1">
    <location>
        <begin position="8"/>
        <end position="25"/>
    </location>
</feature>
<dbReference type="VEuPathDB" id="FungiDB:CC1G_15678"/>
<dbReference type="RefSeq" id="XP_002910248.1">
    <property type="nucleotide sequence ID" value="XM_002910202.1"/>
</dbReference>
<proteinExistence type="predicted"/>
<dbReference type="EMBL" id="AACS02000011">
    <property type="protein sequence ID" value="EFI26754.1"/>
    <property type="molecule type" value="Genomic_DNA"/>
</dbReference>
<dbReference type="HOGENOM" id="CLU_930706_0_0_1"/>
<evidence type="ECO:0000313" key="2">
    <source>
        <dbReference type="EMBL" id="EFI26754.1"/>
    </source>
</evidence>
<sequence length="308" mass="33797">MVASATSPNNPRAAPVARPRLAVYRNTPTGSSSNTAASPPQEPPSSESDDANDDSDSTGEVDPAIGPSTATSTGTLEQWGPPPPPAGWDHGGILLVPIPTPTTREARIQVVRTLTRTLLTLPTRHDSLRFAFYGLTKKFHVESDVLWDKDPVRSHPVDMANLLGHWRSALTRVNTVTAEWLRIKDTIHSLVSAMHVALRGELDGVSTNGRIPEDLFLQGYARRTLVNIPTRLPSGYRSDGYLEECSYGWENESLSTESSRQMLAILTPSRRPTSVMKPLLSFPPQEHPATDDDFLTRIHFSTSTFLLV</sequence>
<reference evidence="2 3" key="1">
    <citation type="journal article" date="2010" name="Proc. Natl. Acad. Sci. U.S.A.">
        <title>Insights into evolution of multicellular fungi from the assembled chromosomes of the mushroom Coprinopsis cinerea (Coprinus cinereus).</title>
        <authorList>
            <person name="Stajich J.E."/>
            <person name="Wilke S.K."/>
            <person name="Ahren D."/>
            <person name="Au C.H."/>
            <person name="Birren B.W."/>
            <person name="Borodovsky M."/>
            <person name="Burns C."/>
            <person name="Canback B."/>
            <person name="Casselton L.A."/>
            <person name="Cheng C.K."/>
            <person name="Deng J."/>
            <person name="Dietrich F.S."/>
            <person name="Fargo D.C."/>
            <person name="Farman M.L."/>
            <person name="Gathman A.C."/>
            <person name="Goldberg J."/>
            <person name="Guigo R."/>
            <person name="Hoegger P.J."/>
            <person name="Hooker J.B."/>
            <person name="Huggins A."/>
            <person name="James T.Y."/>
            <person name="Kamada T."/>
            <person name="Kilaru S."/>
            <person name="Kodira C."/>
            <person name="Kues U."/>
            <person name="Kupfer D."/>
            <person name="Kwan H.S."/>
            <person name="Lomsadze A."/>
            <person name="Li W."/>
            <person name="Lilly W.W."/>
            <person name="Ma L.J."/>
            <person name="Mackey A.J."/>
            <person name="Manning G."/>
            <person name="Martin F."/>
            <person name="Muraguchi H."/>
            <person name="Natvig D.O."/>
            <person name="Palmerini H."/>
            <person name="Ramesh M.A."/>
            <person name="Rehmeyer C.J."/>
            <person name="Roe B.A."/>
            <person name="Shenoy N."/>
            <person name="Stanke M."/>
            <person name="Ter-Hovhannisyan V."/>
            <person name="Tunlid A."/>
            <person name="Velagapudi R."/>
            <person name="Vision T.J."/>
            <person name="Zeng Q."/>
            <person name="Zolan M.E."/>
            <person name="Pukkila P.J."/>
        </authorList>
    </citation>
    <scope>NUCLEOTIDE SEQUENCE [LARGE SCALE GENOMIC DNA]</scope>
    <source>
        <strain evidence="3">Okayama-7 / 130 / ATCC MYA-4618 / FGSC 9003</strain>
    </source>
</reference>
<gene>
    <name evidence="2" type="ORF">CC1G_15678</name>
</gene>
<dbReference type="KEGG" id="cci:CC1G_15678"/>
<dbReference type="InParanoid" id="D6RQD8"/>
<accession>D6RQD8</accession>
<evidence type="ECO:0000256" key="1">
    <source>
        <dbReference type="SAM" id="MobiDB-lite"/>
    </source>
</evidence>
<name>D6RQD8_COPC7</name>
<feature type="compositionally biased region" description="Polar residues" evidence="1">
    <location>
        <begin position="26"/>
        <end position="37"/>
    </location>
</feature>
<dbReference type="AlphaFoldDB" id="D6RQD8"/>
<protein>
    <submittedName>
        <fullName evidence="2">Uncharacterized protein</fullName>
    </submittedName>
</protein>
<keyword evidence="3" id="KW-1185">Reference proteome</keyword>
<dbReference type="Proteomes" id="UP000001861">
    <property type="component" value="Unassembled WGS sequence"/>
</dbReference>